<comment type="caution">
    <text evidence="2">The sequence shown here is derived from an EMBL/GenBank/DDBJ whole genome shotgun (WGS) entry which is preliminary data.</text>
</comment>
<gene>
    <name evidence="2" type="ORF">I2F25_09435</name>
</gene>
<evidence type="ECO:0000259" key="1">
    <source>
        <dbReference type="PROSITE" id="PS51688"/>
    </source>
</evidence>
<dbReference type="Proteomes" id="UP001339883">
    <property type="component" value="Unassembled WGS sequence"/>
</dbReference>
<dbReference type="CDD" id="cd10144">
    <property type="entry name" value="Peptidase_S74_CIMCD"/>
    <property type="match status" value="1"/>
</dbReference>
<reference evidence="2 3" key="1">
    <citation type="submission" date="2019-08" db="EMBL/GenBank/DDBJ databases">
        <title>Five species of Acinetobacter isolated from floral nectar and animal pollinators.</title>
        <authorList>
            <person name="Hendry T.A."/>
        </authorList>
    </citation>
    <scope>NUCLEOTIDE SEQUENCE [LARGE SCALE GENOMIC DNA]</scope>
    <source>
        <strain evidence="2 3">MD18.27</strain>
    </source>
</reference>
<feature type="domain" description="Peptidase S74" evidence="1">
    <location>
        <begin position="137"/>
        <end position="272"/>
    </location>
</feature>
<organism evidence="2 3">
    <name type="scientific">Acinetobacter pollinis</name>
    <dbReference type="NCBI Taxonomy" id="2605270"/>
    <lineage>
        <taxon>Bacteria</taxon>
        <taxon>Pseudomonadati</taxon>
        <taxon>Pseudomonadota</taxon>
        <taxon>Gammaproteobacteria</taxon>
        <taxon>Moraxellales</taxon>
        <taxon>Moraxellaceae</taxon>
        <taxon>Acinetobacter</taxon>
    </lineage>
</organism>
<dbReference type="Pfam" id="PF13884">
    <property type="entry name" value="Peptidase_S74"/>
    <property type="match status" value="1"/>
</dbReference>
<dbReference type="InterPro" id="IPR036388">
    <property type="entry name" value="WH-like_DNA-bd_sf"/>
</dbReference>
<sequence>MAVIFKGRKILPSIDLNKMTIEGDFLLSSLSTYSNSPVSGKDCHFSVKSFDIANQQIEQTLTDRSTGFIYKRVLYNSYAHAFPASNTSISIPWYRLYGVGQQLNSTILFDKSATYNIGSSSNTVNNLYMQNAVTVVSDENYKTEIQDIPDNVLDAWSKVNFQMYKLNAAVREKGGDARFHFGVIAQRIKEAFDNAGLDFNDYGLLTYDKWDTVQEVKYQKATYDDDGNQLTPEVQAVEPREAGEVYMVRYDECMILEMAYQRKRIEDLESKLN</sequence>
<name>A0ABU6DWJ8_9GAMM</name>
<dbReference type="EMBL" id="VTDN01000007">
    <property type="protein sequence ID" value="MEB5477262.1"/>
    <property type="molecule type" value="Genomic_DNA"/>
</dbReference>
<keyword evidence="3" id="KW-1185">Reference proteome</keyword>
<dbReference type="PROSITE" id="PS51688">
    <property type="entry name" value="ICA"/>
    <property type="match status" value="1"/>
</dbReference>
<dbReference type="Gene3D" id="1.10.10.10">
    <property type="entry name" value="Winged helix-like DNA-binding domain superfamily/Winged helix DNA-binding domain"/>
    <property type="match status" value="1"/>
</dbReference>
<protein>
    <submittedName>
        <fullName evidence="2">Tail fiber domain-containing protein</fullName>
    </submittedName>
</protein>
<evidence type="ECO:0000313" key="3">
    <source>
        <dbReference type="Proteomes" id="UP001339883"/>
    </source>
</evidence>
<accession>A0ABU6DWJ8</accession>
<evidence type="ECO:0000313" key="2">
    <source>
        <dbReference type="EMBL" id="MEB5477262.1"/>
    </source>
</evidence>
<proteinExistence type="predicted"/>
<dbReference type="RefSeq" id="WP_325775636.1">
    <property type="nucleotide sequence ID" value="NZ_VTDN01000007.1"/>
</dbReference>
<dbReference type="InterPro" id="IPR030392">
    <property type="entry name" value="S74_ICA"/>
</dbReference>